<keyword evidence="2" id="KW-1185">Reference proteome</keyword>
<dbReference type="Pfam" id="PF04392">
    <property type="entry name" value="ABC_sub_bind"/>
    <property type="match status" value="1"/>
</dbReference>
<reference evidence="2" key="1">
    <citation type="journal article" date="2019" name="Int. J. Syst. Evol. Microbiol.">
        <title>The Global Catalogue of Microorganisms (GCM) 10K type strain sequencing project: providing services to taxonomists for standard genome sequencing and annotation.</title>
        <authorList>
            <consortium name="The Broad Institute Genomics Platform"/>
            <consortium name="The Broad Institute Genome Sequencing Center for Infectious Disease"/>
            <person name="Wu L."/>
            <person name="Ma J."/>
        </authorList>
    </citation>
    <scope>NUCLEOTIDE SEQUENCE [LARGE SCALE GENOMIC DNA]</scope>
    <source>
        <strain evidence="2">JCM 18715</strain>
    </source>
</reference>
<protein>
    <recommendedName>
        <fullName evidence="3">ABC transporter substrate-binding protein</fullName>
    </recommendedName>
</protein>
<comment type="caution">
    <text evidence="1">The sequence shown here is derived from an EMBL/GenBank/DDBJ whole genome shotgun (WGS) entry which is preliminary data.</text>
</comment>
<dbReference type="InterPro" id="IPR007487">
    <property type="entry name" value="ABC_transpt-TYRBP-like"/>
</dbReference>
<evidence type="ECO:0000313" key="1">
    <source>
        <dbReference type="EMBL" id="GAA5169336.1"/>
    </source>
</evidence>
<dbReference type="Proteomes" id="UP001500547">
    <property type="component" value="Unassembled WGS sequence"/>
</dbReference>
<gene>
    <name evidence="1" type="ORF">GCM10025770_30640</name>
</gene>
<dbReference type="PANTHER" id="PTHR35271:SF1">
    <property type="entry name" value="ABC TRANSPORTER, SUBSTRATE-BINDING LIPOPROTEIN"/>
    <property type="match status" value="1"/>
</dbReference>
<dbReference type="Gene3D" id="3.40.50.2300">
    <property type="match status" value="2"/>
</dbReference>
<sequence>MLVVVSEPRGVYMEFADAIKAELQRGNQHEVSVIDSDLLATRGGFDPQLVLAVGGKAVDTVLGREIRTPVLLTLIPRSSYDKLPAARRDDRRISAVFVDQPPNRYLDLVKAALPNIDRIGLLAGRDSREHVARLSAVARERKLRPMTEPINSDADIYPALQRMFSEGGALLATPDTSVFNSQTIPNIILSTYRFRVPVVGFSPAYVRSGALVAIYSTPAQLATQSSEIARSILNGGQVPPVQYPRIYSIGINNVAARSLGFDLDPEAVIHERMERLERSTP</sequence>
<dbReference type="PANTHER" id="PTHR35271">
    <property type="entry name" value="ABC TRANSPORTER, SUBSTRATE-BINDING LIPOPROTEIN-RELATED"/>
    <property type="match status" value="1"/>
</dbReference>
<name>A0ABP9QY22_9RHOO</name>
<dbReference type="EMBL" id="BAABLD010000015">
    <property type="protein sequence ID" value="GAA5169336.1"/>
    <property type="molecule type" value="Genomic_DNA"/>
</dbReference>
<evidence type="ECO:0008006" key="3">
    <source>
        <dbReference type="Google" id="ProtNLM"/>
    </source>
</evidence>
<proteinExistence type="predicted"/>
<accession>A0ABP9QY22</accession>
<evidence type="ECO:0000313" key="2">
    <source>
        <dbReference type="Proteomes" id="UP001500547"/>
    </source>
</evidence>
<organism evidence="1 2">
    <name type="scientific">Viridibacterium curvum</name>
    <dbReference type="NCBI Taxonomy" id="1101404"/>
    <lineage>
        <taxon>Bacteria</taxon>
        <taxon>Pseudomonadati</taxon>
        <taxon>Pseudomonadota</taxon>
        <taxon>Betaproteobacteria</taxon>
        <taxon>Rhodocyclales</taxon>
        <taxon>Rhodocyclaceae</taxon>
        <taxon>Viridibacterium</taxon>
    </lineage>
</organism>